<feature type="signal peptide" evidence="3">
    <location>
        <begin position="1"/>
        <end position="19"/>
    </location>
</feature>
<dbReference type="Gene3D" id="3.40.30.10">
    <property type="entry name" value="Glutaredoxin"/>
    <property type="match status" value="1"/>
</dbReference>
<feature type="domain" description="Endoplasmic reticulum resident protein 29 C-terminal" evidence="4">
    <location>
        <begin position="146"/>
        <end position="241"/>
    </location>
</feature>
<keyword evidence="2" id="KW-0256">Endoplasmic reticulum</keyword>
<dbReference type="SUPFAM" id="SSF47933">
    <property type="entry name" value="ERP29 C domain-like"/>
    <property type="match status" value="1"/>
</dbReference>
<evidence type="ECO:0000256" key="3">
    <source>
        <dbReference type="SAM" id="SignalP"/>
    </source>
</evidence>
<dbReference type="InterPro" id="IPR016855">
    <property type="entry name" value="ERp29"/>
</dbReference>
<evidence type="ECO:0000313" key="7">
    <source>
        <dbReference type="Proteomes" id="UP001367676"/>
    </source>
</evidence>
<dbReference type="InterPro" id="IPR011679">
    <property type="entry name" value="ERp29_C"/>
</dbReference>
<evidence type="ECO:0000313" key="6">
    <source>
        <dbReference type="EMBL" id="KAK7595514.1"/>
    </source>
</evidence>
<feature type="domain" description="ERp29 N-terminal" evidence="5">
    <location>
        <begin position="19"/>
        <end position="145"/>
    </location>
</feature>
<reference evidence="6 7" key="1">
    <citation type="submission" date="2024-03" db="EMBL/GenBank/DDBJ databases">
        <title>Adaptation during the transition from Ophiocordyceps entomopathogen to insect associate is accompanied by gene loss and intensified selection.</title>
        <authorList>
            <person name="Ward C.M."/>
            <person name="Onetto C.A."/>
            <person name="Borneman A.R."/>
        </authorList>
    </citation>
    <scope>NUCLEOTIDE SEQUENCE [LARGE SCALE GENOMIC DNA]</scope>
    <source>
        <strain evidence="6">AWRI1</strain>
        <tissue evidence="6">Single Adult Female</tissue>
    </source>
</reference>
<keyword evidence="7" id="KW-1185">Reference proteome</keyword>
<dbReference type="AlphaFoldDB" id="A0AAN9Y605"/>
<accession>A0AAN9Y605</accession>
<dbReference type="PANTHER" id="PTHR12211">
    <property type="entry name" value="ENDOPLASMIC RETICULUM PROTEIN ERP29"/>
    <property type="match status" value="1"/>
</dbReference>
<dbReference type="FunFam" id="3.40.30.10:FF:000133">
    <property type="entry name" value="Endoplasmic reticulum resident protein 29"/>
    <property type="match status" value="1"/>
</dbReference>
<comment type="caution">
    <text evidence="6">The sequence shown here is derived from an EMBL/GenBank/DDBJ whole genome shotgun (WGS) entry which is preliminary data.</text>
</comment>
<keyword evidence="3" id="KW-0732">Signal</keyword>
<dbReference type="Pfam" id="PF07912">
    <property type="entry name" value="ERp29_N"/>
    <property type="match status" value="1"/>
</dbReference>
<gene>
    <name evidence="6" type="ORF">V9T40_013339</name>
</gene>
<organism evidence="6 7">
    <name type="scientific">Parthenolecanium corni</name>
    <dbReference type="NCBI Taxonomy" id="536013"/>
    <lineage>
        <taxon>Eukaryota</taxon>
        <taxon>Metazoa</taxon>
        <taxon>Ecdysozoa</taxon>
        <taxon>Arthropoda</taxon>
        <taxon>Hexapoda</taxon>
        <taxon>Insecta</taxon>
        <taxon>Pterygota</taxon>
        <taxon>Neoptera</taxon>
        <taxon>Paraneoptera</taxon>
        <taxon>Hemiptera</taxon>
        <taxon>Sternorrhyncha</taxon>
        <taxon>Coccoidea</taxon>
        <taxon>Coccidae</taxon>
        <taxon>Parthenolecanium</taxon>
    </lineage>
</organism>
<dbReference type="InterPro" id="IPR012883">
    <property type="entry name" value="ERp29_N"/>
</dbReference>
<proteinExistence type="predicted"/>
<dbReference type="InterPro" id="IPR036249">
    <property type="entry name" value="Thioredoxin-like_sf"/>
</dbReference>
<dbReference type="Proteomes" id="UP001367676">
    <property type="component" value="Unassembled WGS sequence"/>
</dbReference>
<evidence type="ECO:0000259" key="5">
    <source>
        <dbReference type="Pfam" id="PF07912"/>
    </source>
</evidence>
<feature type="chain" id="PRO_5042982562" description="Endoplasmic reticulum resident protein 29" evidence="3">
    <location>
        <begin position="20"/>
        <end position="248"/>
    </location>
</feature>
<evidence type="ECO:0000256" key="1">
    <source>
        <dbReference type="ARBA" id="ARBA00014173"/>
    </source>
</evidence>
<sequence length="248" mass="28347">MVSALFYFVLALVPLELLAKGTVTLDSLTFDKVLSKFQSTLVKFDVAYPYGPKHDEFVKFAESVHNVDSLLVAEVGIKDYGDRDNEDLAKRFNVVDKEQYPIVKLFVKGKSEPFDFVAPQDEDFTVDKIRSFVKLNNKDVYIGAPGCYEALDKLARVFSAEKNAAKRKELLLEAEELWDKAEGFQEQKSAEIYVKSMRKINEKGDQFIATERERINKILKGDVSKEKKQDFTVRLNILDSFALVHDEL</sequence>
<dbReference type="GO" id="GO:0009306">
    <property type="term" value="P:protein secretion"/>
    <property type="evidence" value="ECO:0007669"/>
    <property type="project" value="InterPro"/>
</dbReference>
<dbReference type="GO" id="GO:0005788">
    <property type="term" value="C:endoplasmic reticulum lumen"/>
    <property type="evidence" value="ECO:0007669"/>
    <property type="project" value="InterPro"/>
</dbReference>
<dbReference type="InterPro" id="IPR036356">
    <property type="entry name" value="ERp29_C_sf"/>
</dbReference>
<dbReference type="Gene3D" id="1.20.1150.12">
    <property type="entry name" value="Endoplasmic reticulum resident protein 29, C-terminal domain"/>
    <property type="match status" value="1"/>
</dbReference>
<dbReference type="SUPFAM" id="SSF52833">
    <property type="entry name" value="Thioredoxin-like"/>
    <property type="match status" value="1"/>
</dbReference>
<dbReference type="FunFam" id="1.20.1150.12:FF:000001">
    <property type="entry name" value="Endoplasmic reticulum resident protein 29"/>
    <property type="match status" value="1"/>
</dbReference>
<dbReference type="Pfam" id="PF07749">
    <property type="entry name" value="ERp29"/>
    <property type="match status" value="1"/>
</dbReference>
<evidence type="ECO:0000259" key="4">
    <source>
        <dbReference type="Pfam" id="PF07749"/>
    </source>
</evidence>
<name>A0AAN9Y605_9HEMI</name>
<dbReference type="PANTHER" id="PTHR12211:SF0">
    <property type="entry name" value="ENDOPLASMIC RETICULUM RESIDENT PROTEIN 29"/>
    <property type="match status" value="1"/>
</dbReference>
<evidence type="ECO:0000256" key="2">
    <source>
        <dbReference type="ARBA" id="ARBA00022824"/>
    </source>
</evidence>
<protein>
    <recommendedName>
        <fullName evidence="1">Endoplasmic reticulum resident protein 29</fullName>
    </recommendedName>
</protein>
<dbReference type="EMBL" id="JBBCAQ010000018">
    <property type="protein sequence ID" value="KAK7595514.1"/>
    <property type="molecule type" value="Genomic_DNA"/>
</dbReference>